<reference evidence="7" key="1">
    <citation type="journal article" date="2023" name="Mol. Phylogenet. Evol.">
        <title>Genome-scale phylogeny and comparative genomics of the fungal order Sordariales.</title>
        <authorList>
            <person name="Hensen N."/>
            <person name="Bonometti L."/>
            <person name="Westerberg I."/>
            <person name="Brannstrom I.O."/>
            <person name="Guillou S."/>
            <person name="Cros-Aarteil S."/>
            <person name="Calhoun S."/>
            <person name="Haridas S."/>
            <person name="Kuo A."/>
            <person name="Mondo S."/>
            <person name="Pangilinan J."/>
            <person name="Riley R."/>
            <person name="LaButti K."/>
            <person name="Andreopoulos B."/>
            <person name="Lipzen A."/>
            <person name="Chen C."/>
            <person name="Yan M."/>
            <person name="Daum C."/>
            <person name="Ng V."/>
            <person name="Clum A."/>
            <person name="Steindorff A."/>
            <person name="Ohm R.A."/>
            <person name="Martin F."/>
            <person name="Silar P."/>
            <person name="Natvig D.O."/>
            <person name="Lalanne C."/>
            <person name="Gautier V."/>
            <person name="Ament-Velasquez S.L."/>
            <person name="Kruys A."/>
            <person name="Hutchinson M.I."/>
            <person name="Powell A.J."/>
            <person name="Barry K."/>
            <person name="Miller A.N."/>
            <person name="Grigoriev I.V."/>
            <person name="Debuchy R."/>
            <person name="Gladieux P."/>
            <person name="Hiltunen Thoren M."/>
            <person name="Johannesson H."/>
        </authorList>
    </citation>
    <scope>NUCLEOTIDE SEQUENCE</scope>
    <source>
        <strain evidence="7">CBS 731.68</strain>
    </source>
</reference>
<evidence type="ECO:0000256" key="3">
    <source>
        <dbReference type="ARBA" id="ARBA00022989"/>
    </source>
</evidence>
<feature type="transmembrane region" description="Helical" evidence="5">
    <location>
        <begin position="55"/>
        <end position="74"/>
    </location>
</feature>
<evidence type="ECO:0000313" key="7">
    <source>
        <dbReference type="EMBL" id="KAK4120476.1"/>
    </source>
</evidence>
<feature type="domain" description="MARVEL" evidence="6">
    <location>
        <begin position="18"/>
        <end position="159"/>
    </location>
</feature>
<evidence type="ECO:0000313" key="8">
    <source>
        <dbReference type="Proteomes" id="UP001302602"/>
    </source>
</evidence>
<feature type="transmembrane region" description="Helical" evidence="5">
    <location>
        <begin position="21"/>
        <end position="43"/>
    </location>
</feature>
<evidence type="ECO:0000256" key="2">
    <source>
        <dbReference type="ARBA" id="ARBA00022692"/>
    </source>
</evidence>
<accession>A0AAN6TUH9</accession>
<feature type="non-terminal residue" evidence="7">
    <location>
        <position position="1"/>
    </location>
</feature>
<comment type="caution">
    <text evidence="7">The sequence shown here is derived from an EMBL/GenBank/DDBJ whole genome shotgun (WGS) entry which is preliminary data.</text>
</comment>
<dbReference type="InterPro" id="IPR008253">
    <property type="entry name" value="Marvel"/>
</dbReference>
<protein>
    <recommendedName>
        <fullName evidence="6">MARVEL domain-containing protein</fullName>
    </recommendedName>
</protein>
<organism evidence="7 8">
    <name type="scientific">Parathielavia appendiculata</name>
    <dbReference type="NCBI Taxonomy" id="2587402"/>
    <lineage>
        <taxon>Eukaryota</taxon>
        <taxon>Fungi</taxon>
        <taxon>Dikarya</taxon>
        <taxon>Ascomycota</taxon>
        <taxon>Pezizomycotina</taxon>
        <taxon>Sordariomycetes</taxon>
        <taxon>Sordariomycetidae</taxon>
        <taxon>Sordariales</taxon>
        <taxon>Chaetomiaceae</taxon>
        <taxon>Parathielavia</taxon>
    </lineage>
</organism>
<keyword evidence="8" id="KW-1185">Reference proteome</keyword>
<sequence length="178" mass="20234">RVRSPRLPITMRAVSRIVQSILRVWQLICSIIVLGILARFLHLLSQAGAAKDGRIVYGIILASISTLFSIVFMAPFMHSFLAWPADFALFIMWLVLFCLLITRTGTHTCSGAWFSNYWGFYWGGWRRVTPFGTTGCDYWRTDLAFSFMAMFAFLVTTILVRPSSPLSTSVINIVWYST</sequence>
<gene>
    <name evidence="7" type="ORF">N657DRAFT_579516</name>
</gene>
<evidence type="ECO:0000259" key="6">
    <source>
        <dbReference type="Pfam" id="PF01284"/>
    </source>
</evidence>
<dbReference type="AlphaFoldDB" id="A0AAN6TUH9"/>
<name>A0AAN6TUH9_9PEZI</name>
<dbReference type="Proteomes" id="UP001302602">
    <property type="component" value="Unassembled WGS sequence"/>
</dbReference>
<feature type="transmembrane region" description="Helical" evidence="5">
    <location>
        <begin position="143"/>
        <end position="160"/>
    </location>
</feature>
<feature type="transmembrane region" description="Helical" evidence="5">
    <location>
        <begin position="81"/>
        <end position="102"/>
    </location>
</feature>
<dbReference type="GeneID" id="87826166"/>
<dbReference type="PANTHER" id="PTHR39608">
    <property type="entry name" value="INTEGRAL MEMBRANE PROTEIN (AFU_ORTHOLOGUE AFUA_5G08640)"/>
    <property type="match status" value="1"/>
</dbReference>
<proteinExistence type="predicted"/>
<comment type="subcellular location">
    <subcellularLocation>
        <location evidence="1">Membrane</location>
        <topology evidence="1">Multi-pass membrane protein</topology>
    </subcellularLocation>
</comment>
<dbReference type="RefSeq" id="XP_062644247.1">
    <property type="nucleotide sequence ID" value="XM_062789396.1"/>
</dbReference>
<reference evidence="7" key="2">
    <citation type="submission" date="2023-05" db="EMBL/GenBank/DDBJ databases">
        <authorList>
            <consortium name="Lawrence Berkeley National Laboratory"/>
            <person name="Steindorff A."/>
            <person name="Hensen N."/>
            <person name="Bonometti L."/>
            <person name="Westerberg I."/>
            <person name="Brannstrom I.O."/>
            <person name="Guillou S."/>
            <person name="Cros-Aarteil S."/>
            <person name="Calhoun S."/>
            <person name="Haridas S."/>
            <person name="Kuo A."/>
            <person name="Mondo S."/>
            <person name="Pangilinan J."/>
            <person name="Riley R."/>
            <person name="Labutti K."/>
            <person name="Andreopoulos B."/>
            <person name="Lipzen A."/>
            <person name="Chen C."/>
            <person name="Yanf M."/>
            <person name="Daum C."/>
            <person name="Ng V."/>
            <person name="Clum A."/>
            <person name="Ohm R."/>
            <person name="Martin F."/>
            <person name="Silar P."/>
            <person name="Natvig D."/>
            <person name="Lalanne C."/>
            <person name="Gautier V."/>
            <person name="Ament-Velasquez S.L."/>
            <person name="Kruys A."/>
            <person name="Hutchinson M.I."/>
            <person name="Powell A.J."/>
            <person name="Barry K."/>
            <person name="Miller A.N."/>
            <person name="Grigoriev I.V."/>
            <person name="Debuchy R."/>
            <person name="Gladieux P."/>
            <person name="Thoren M.H."/>
            <person name="Johannesson H."/>
        </authorList>
    </citation>
    <scope>NUCLEOTIDE SEQUENCE</scope>
    <source>
        <strain evidence="7">CBS 731.68</strain>
    </source>
</reference>
<keyword evidence="4 5" id="KW-0472">Membrane</keyword>
<dbReference type="PANTHER" id="PTHR39608:SF1">
    <property type="entry name" value="INTEGRAL MEMBRANE PROTEIN (AFU_ORTHOLOGUE AFUA_5G08640)"/>
    <property type="match status" value="1"/>
</dbReference>
<evidence type="ECO:0000256" key="4">
    <source>
        <dbReference type="ARBA" id="ARBA00023136"/>
    </source>
</evidence>
<dbReference type="Pfam" id="PF01284">
    <property type="entry name" value="MARVEL"/>
    <property type="match status" value="1"/>
</dbReference>
<keyword evidence="3 5" id="KW-1133">Transmembrane helix</keyword>
<dbReference type="EMBL" id="MU853238">
    <property type="protein sequence ID" value="KAK4120476.1"/>
    <property type="molecule type" value="Genomic_DNA"/>
</dbReference>
<dbReference type="GO" id="GO:0016020">
    <property type="term" value="C:membrane"/>
    <property type="evidence" value="ECO:0007669"/>
    <property type="project" value="UniProtKB-SubCell"/>
</dbReference>
<keyword evidence="2 5" id="KW-0812">Transmembrane</keyword>
<evidence type="ECO:0000256" key="1">
    <source>
        <dbReference type="ARBA" id="ARBA00004141"/>
    </source>
</evidence>
<evidence type="ECO:0000256" key="5">
    <source>
        <dbReference type="SAM" id="Phobius"/>
    </source>
</evidence>